<protein>
    <submittedName>
        <fullName evidence="8">Permease</fullName>
    </submittedName>
</protein>
<feature type="transmembrane region" description="Helical" evidence="7">
    <location>
        <begin position="336"/>
        <end position="357"/>
    </location>
</feature>
<evidence type="ECO:0000256" key="6">
    <source>
        <dbReference type="ARBA" id="ARBA00023136"/>
    </source>
</evidence>
<evidence type="ECO:0000256" key="2">
    <source>
        <dbReference type="ARBA" id="ARBA00008335"/>
    </source>
</evidence>
<keyword evidence="3" id="KW-0813">Transport</keyword>
<accession>A0A328BK24</accession>
<dbReference type="RefSeq" id="WP_111274938.1">
    <property type="nucleotide sequence ID" value="NZ_QFYS01000002.1"/>
</dbReference>
<feature type="transmembrane region" description="Helical" evidence="7">
    <location>
        <begin position="164"/>
        <end position="181"/>
    </location>
</feature>
<dbReference type="EMBL" id="QFYS01000002">
    <property type="protein sequence ID" value="RAK67327.1"/>
    <property type="molecule type" value="Genomic_DNA"/>
</dbReference>
<evidence type="ECO:0000313" key="8">
    <source>
        <dbReference type="EMBL" id="RAK67327.1"/>
    </source>
</evidence>
<feature type="transmembrane region" description="Helical" evidence="7">
    <location>
        <begin position="531"/>
        <end position="556"/>
    </location>
</feature>
<dbReference type="GO" id="GO:0016020">
    <property type="term" value="C:membrane"/>
    <property type="evidence" value="ECO:0007669"/>
    <property type="project" value="UniProtKB-SubCell"/>
</dbReference>
<dbReference type="OrthoDB" id="9787815at2"/>
<feature type="transmembrane region" description="Helical" evidence="7">
    <location>
        <begin position="286"/>
        <end position="305"/>
    </location>
</feature>
<evidence type="ECO:0000256" key="3">
    <source>
        <dbReference type="ARBA" id="ARBA00022448"/>
    </source>
</evidence>
<comment type="caution">
    <text evidence="8">The sequence shown here is derived from an EMBL/GenBank/DDBJ whole genome shotgun (WGS) entry which is preliminary data.</text>
</comment>
<dbReference type="Proteomes" id="UP000249524">
    <property type="component" value="Unassembled WGS sequence"/>
</dbReference>
<feature type="transmembrane region" description="Helical" evidence="7">
    <location>
        <begin position="118"/>
        <end position="136"/>
    </location>
</feature>
<dbReference type="AlphaFoldDB" id="A0A328BK24"/>
<dbReference type="PANTHER" id="PTHR12778:SF10">
    <property type="entry name" value="MAJOR FACILITATOR SUPERFAMILY DOMAIN-CONTAINING PROTEIN 3"/>
    <property type="match status" value="1"/>
</dbReference>
<evidence type="ECO:0000256" key="7">
    <source>
        <dbReference type="SAM" id="Phobius"/>
    </source>
</evidence>
<feature type="transmembrane region" description="Helical" evidence="7">
    <location>
        <begin position="402"/>
        <end position="422"/>
    </location>
</feature>
<keyword evidence="9" id="KW-1185">Reference proteome</keyword>
<name>A0A328BK24_9CAUL</name>
<dbReference type="InterPro" id="IPR036259">
    <property type="entry name" value="MFS_trans_sf"/>
</dbReference>
<feature type="transmembrane region" description="Helical" evidence="7">
    <location>
        <begin position="96"/>
        <end position="112"/>
    </location>
</feature>
<keyword evidence="6 7" id="KW-0472">Membrane</keyword>
<keyword evidence="5 7" id="KW-1133">Transmembrane helix</keyword>
<dbReference type="Gene3D" id="1.20.1250.20">
    <property type="entry name" value="MFS general substrate transporter like domains"/>
    <property type="match status" value="2"/>
</dbReference>
<gene>
    <name evidence="8" type="ORF">DJ019_05210</name>
</gene>
<evidence type="ECO:0000313" key="9">
    <source>
        <dbReference type="Proteomes" id="UP000249524"/>
    </source>
</evidence>
<dbReference type="InterPro" id="IPR004752">
    <property type="entry name" value="AmpG_permease/AT-1"/>
</dbReference>
<dbReference type="NCBIfam" id="TIGR00901">
    <property type="entry name" value="2A0125"/>
    <property type="match status" value="1"/>
</dbReference>
<keyword evidence="4 7" id="KW-0812">Transmembrane</keyword>
<reference evidence="8 9" key="1">
    <citation type="submission" date="2018-05" db="EMBL/GenBank/DDBJ databases">
        <authorList>
            <person name="Lanie J.A."/>
            <person name="Ng W.-L."/>
            <person name="Kazmierczak K.M."/>
            <person name="Andrzejewski T.M."/>
            <person name="Davidsen T.M."/>
            <person name="Wayne K.J."/>
            <person name="Tettelin H."/>
            <person name="Glass J.I."/>
            <person name="Rusch D."/>
            <person name="Podicherti R."/>
            <person name="Tsui H.-C.T."/>
            <person name="Winkler M.E."/>
        </authorList>
    </citation>
    <scope>NUCLEOTIDE SEQUENCE [LARGE SCALE GENOMIC DNA]</scope>
    <source>
        <strain evidence="8 9">BUT-10</strain>
    </source>
</reference>
<comment type="subcellular location">
    <subcellularLocation>
        <location evidence="1">Membrane</location>
        <topology evidence="1">Multi-pass membrane protein</topology>
    </subcellularLocation>
</comment>
<feature type="transmembrane region" description="Helical" evidence="7">
    <location>
        <begin position="377"/>
        <end position="395"/>
    </location>
</feature>
<evidence type="ECO:0000256" key="5">
    <source>
        <dbReference type="ARBA" id="ARBA00022989"/>
    </source>
</evidence>
<feature type="transmembrane region" description="Helical" evidence="7">
    <location>
        <begin position="428"/>
        <end position="451"/>
    </location>
</feature>
<evidence type="ECO:0000256" key="4">
    <source>
        <dbReference type="ARBA" id="ARBA00022692"/>
    </source>
</evidence>
<proteinExistence type="inferred from homology"/>
<dbReference type="Pfam" id="PF07690">
    <property type="entry name" value="MFS_1"/>
    <property type="match status" value="1"/>
</dbReference>
<feature type="transmembrane region" description="Helical" evidence="7">
    <location>
        <begin position="54"/>
        <end position="75"/>
    </location>
</feature>
<evidence type="ECO:0000256" key="1">
    <source>
        <dbReference type="ARBA" id="ARBA00004141"/>
    </source>
</evidence>
<comment type="similarity">
    <text evidence="2">Belongs to the major facilitator superfamily.</text>
</comment>
<dbReference type="GO" id="GO:0022857">
    <property type="term" value="F:transmembrane transporter activity"/>
    <property type="evidence" value="ECO:0007669"/>
    <property type="project" value="InterPro"/>
</dbReference>
<dbReference type="InterPro" id="IPR011701">
    <property type="entry name" value="MFS"/>
</dbReference>
<dbReference type="PANTHER" id="PTHR12778">
    <property type="entry name" value="SOLUTE CARRIER FAMILY 33 ACETYL-COA TRANSPORTER -RELATED"/>
    <property type="match status" value="1"/>
</dbReference>
<sequence length="567" mass="59155">MSADAAEPKRGALAALAIFLERRALVMLALGFASGLPNLLIFDTLSLWLREAGLSLKVISIFALATLSYSLKFLWAPLIDRTQVPVLTRLLGHRRSWMIVLQVLLMLGLWLISGTDPAINLGAMAAFAALVAFVSATQDIVIDAWRIEAAEVEKQGAMAAAYQWGYRIAMIVAGAAPLLLAEAYGWSASYAVMAGLMLFGVLGVLGAPREKAHAIRPIHAEGVPSRPALEIPEWIGRLAVFALGALLLGSGLAADASMLSALLSAQGANGAADAVRGAWEMKPEGVYVQLLAVAVGLAIIVLAICPIPGVRTRPGVYLFAALGDPLRDFLARYRGVAALILALICLYRLSDFVLNIMNPFYADLGFTKVEIAEARKVFGVVMTVIGVGMGGFLVARLGMMRALVIGAFAGPISNLAFGWLAIQGPQLWALFVAIGIDNVAGGVAGTCLIAYMSSLTTAGFTATQYALFSSLYALPGKLVASQSGRIVEGSAASADAGGAIAGLKGLFAGLPPEAFAGAMAKSGVTPAALGAGYLVFFLYSSLVGVAAIILAFMVAARERDRAKADKP</sequence>
<dbReference type="SUPFAM" id="SSF103473">
    <property type="entry name" value="MFS general substrate transporter"/>
    <property type="match status" value="1"/>
</dbReference>
<organism evidence="8 9">
    <name type="scientific">Phenylobacterium kunshanense</name>
    <dbReference type="NCBI Taxonomy" id="1445034"/>
    <lineage>
        <taxon>Bacteria</taxon>
        <taxon>Pseudomonadati</taxon>
        <taxon>Pseudomonadota</taxon>
        <taxon>Alphaproteobacteria</taxon>
        <taxon>Caulobacterales</taxon>
        <taxon>Caulobacteraceae</taxon>
        <taxon>Phenylobacterium</taxon>
    </lineage>
</organism>
<feature type="transmembrane region" description="Helical" evidence="7">
    <location>
        <begin position="187"/>
        <end position="207"/>
    </location>
</feature>